<dbReference type="EMBL" id="CAJNOV010008791">
    <property type="protein sequence ID" value="CAF1338552.1"/>
    <property type="molecule type" value="Genomic_DNA"/>
</dbReference>
<dbReference type="Proteomes" id="UP000663855">
    <property type="component" value="Unassembled WGS sequence"/>
</dbReference>
<proteinExistence type="inferred from homology"/>
<evidence type="ECO:0000256" key="1">
    <source>
        <dbReference type="ARBA" id="ARBA00008227"/>
    </source>
</evidence>
<dbReference type="InterPro" id="IPR038765">
    <property type="entry name" value="Papain-like_cys_pep_sf"/>
</dbReference>
<evidence type="ECO:0000259" key="7">
    <source>
        <dbReference type="PROSITE" id="PS50911"/>
    </source>
</evidence>
<dbReference type="InterPro" id="IPR016185">
    <property type="entry name" value="PreATP-grasp_dom_sf"/>
</dbReference>
<dbReference type="PANTHER" id="PTHR30094">
    <property type="entry name" value="BIFUNCTIONAL GLUTATHIONYLSPERMIDINE SYNTHETASE/AMIDASE-RELATED"/>
    <property type="match status" value="1"/>
</dbReference>
<gene>
    <name evidence="9" type="ORF">BYL167_LOCUS24233</name>
    <name evidence="8" type="ORF">CJN711_LOCUS18803</name>
</gene>
<dbReference type="GO" id="GO:0046872">
    <property type="term" value="F:metal ion binding"/>
    <property type="evidence" value="ECO:0007669"/>
    <property type="project" value="UniProtKB-KW"/>
</dbReference>
<dbReference type="SUPFAM" id="SSF52440">
    <property type="entry name" value="PreATP-grasp domain"/>
    <property type="match status" value="1"/>
</dbReference>
<evidence type="ECO:0000256" key="4">
    <source>
        <dbReference type="ARBA" id="ARBA00022741"/>
    </source>
</evidence>
<dbReference type="PROSITE" id="PS50911">
    <property type="entry name" value="CHAP"/>
    <property type="match status" value="1"/>
</dbReference>
<organism evidence="8 10">
    <name type="scientific">Rotaria magnacalcarata</name>
    <dbReference type="NCBI Taxonomy" id="392030"/>
    <lineage>
        <taxon>Eukaryota</taxon>
        <taxon>Metazoa</taxon>
        <taxon>Spiralia</taxon>
        <taxon>Gnathifera</taxon>
        <taxon>Rotifera</taxon>
        <taxon>Eurotatoria</taxon>
        <taxon>Bdelloidea</taxon>
        <taxon>Philodinida</taxon>
        <taxon>Philodinidae</taxon>
        <taxon>Rotaria</taxon>
    </lineage>
</organism>
<evidence type="ECO:0000313" key="8">
    <source>
        <dbReference type="EMBL" id="CAF1338552.1"/>
    </source>
</evidence>
<dbReference type="PANTHER" id="PTHR30094:SF0">
    <property type="entry name" value="BIFUNCTIONAL GLUTATHIONYLSPERMIDINE SYNTHETASE_AMIDASE-RELATED"/>
    <property type="match status" value="1"/>
</dbReference>
<evidence type="ECO:0000256" key="5">
    <source>
        <dbReference type="ARBA" id="ARBA00022840"/>
    </source>
</evidence>
<accession>A0A815GHE6</accession>
<name>A0A815GHE6_9BILA</name>
<keyword evidence="2" id="KW-0436">Ligase</keyword>
<dbReference type="SUPFAM" id="SSF54001">
    <property type="entry name" value="Cysteine proteinases"/>
    <property type="match status" value="1"/>
</dbReference>
<reference evidence="8" key="1">
    <citation type="submission" date="2021-02" db="EMBL/GenBank/DDBJ databases">
        <authorList>
            <person name="Nowell W R."/>
        </authorList>
    </citation>
    <scope>NUCLEOTIDE SEQUENCE</scope>
</reference>
<protein>
    <recommendedName>
        <fullName evidence="7">Peptidase C51 domain-containing protein</fullName>
    </recommendedName>
</protein>
<dbReference type="InterPro" id="IPR005494">
    <property type="entry name" value="GSPS_pre-ATP-grasp-like_dom"/>
</dbReference>
<dbReference type="AlphaFoldDB" id="A0A815GHE6"/>
<dbReference type="Gene3D" id="3.90.1720.10">
    <property type="entry name" value="endopeptidase domain like (from Nostoc punctiforme)"/>
    <property type="match status" value="1"/>
</dbReference>
<keyword evidence="6" id="KW-0460">Magnesium</keyword>
<evidence type="ECO:0000256" key="6">
    <source>
        <dbReference type="ARBA" id="ARBA00022842"/>
    </source>
</evidence>
<evidence type="ECO:0000313" key="9">
    <source>
        <dbReference type="EMBL" id="CAF4217176.1"/>
    </source>
</evidence>
<dbReference type="GO" id="GO:0005524">
    <property type="term" value="F:ATP binding"/>
    <property type="evidence" value="ECO:0007669"/>
    <property type="project" value="UniProtKB-KW"/>
</dbReference>
<dbReference type="InterPro" id="IPR007921">
    <property type="entry name" value="CHAP_dom"/>
</dbReference>
<dbReference type="SUPFAM" id="SSF56059">
    <property type="entry name" value="Glutathione synthetase ATP-binding domain-like"/>
    <property type="match status" value="1"/>
</dbReference>
<evidence type="ECO:0000256" key="2">
    <source>
        <dbReference type="ARBA" id="ARBA00022598"/>
    </source>
</evidence>
<keyword evidence="5" id="KW-0067">ATP-binding</keyword>
<comment type="similarity">
    <text evidence="1">In the C-terminal section; belongs to the glutathionylspermidine synthase preATP-grasp family.</text>
</comment>
<dbReference type="Gene3D" id="3.30.1490.330">
    <property type="match status" value="1"/>
</dbReference>
<dbReference type="GO" id="GO:0016874">
    <property type="term" value="F:ligase activity"/>
    <property type="evidence" value="ECO:0007669"/>
    <property type="project" value="UniProtKB-KW"/>
</dbReference>
<evidence type="ECO:0000313" key="10">
    <source>
        <dbReference type="Proteomes" id="UP000663855"/>
    </source>
</evidence>
<dbReference type="InterPro" id="IPR051705">
    <property type="entry name" value="Gsp_Synthetase/Amidase"/>
</dbReference>
<keyword evidence="4" id="KW-0547">Nucleotide-binding</keyword>
<dbReference type="Pfam" id="PF05257">
    <property type="entry name" value="CHAP"/>
    <property type="match status" value="1"/>
</dbReference>
<feature type="domain" description="Peptidase C51" evidence="7">
    <location>
        <begin position="27"/>
        <end position="168"/>
    </location>
</feature>
<sequence>MTQEKLKTTAPFNHVQGIASTNVPCYSNGDDEFFSVEQHYFHGVFMGFKWQCVEFARRWLLMRKRCIFKNVRHASHIFNEITDIERVTDGKLFPLKSYPNGSTHKPDADSILIFSKSNEQPFGHIAIICEVLPDRVRIAEQNFDSKYWPGNYARELMMVKENEQYFLKDPEHEITGWMEIEDNHQLEPLDESIMDSILEHYQQPRPVGNLERCFIAYENDEVKEQWLDKNCPAENYFMDWFGEGIARANAEQLSYYKIEQDFLLNVGTTSNQLHRMFMAATERVINDDDLMTRFCIPKVFWSHIRRSWANDQDLQISGRFDLAFDGKTLKAFEYNADSASALFECSILQPKWAKAAKIECVFTGGFQMHRVLVKNWENLNLTKIVHILIGTDRDEMLTALYMQKAMNEAGIQTKLCVENKDFFWKNGSIIDNDGQPVTFVWKLWMWETIFTDYKHAQKERTQENTNGSTWTPTDGEHPRLSDILLNDQIQVVEPLWKVIMSNKALLPVLWSMYPNHPNLLRSEWTLSDDLKRSGYAKKPIVGRCGQNVTLFKADSESAIDQTQGSFTDRNCIYQEFLHLKNFDGYYCIIGSWIIHGLFTGFCIREDQKLITDAESPVAACCIVWK</sequence>
<comment type="caution">
    <text evidence="8">The sequence shown here is derived from an EMBL/GenBank/DDBJ whole genome shotgun (WGS) entry which is preliminary data.</text>
</comment>
<dbReference type="Pfam" id="PF03738">
    <property type="entry name" value="GSP_synth"/>
    <property type="match status" value="1"/>
</dbReference>
<dbReference type="Proteomes" id="UP000681967">
    <property type="component" value="Unassembled WGS sequence"/>
</dbReference>
<evidence type="ECO:0000256" key="3">
    <source>
        <dbReference type="ARBA" id="ARBA00022723"/>
    </source>
</evidence>
<keyword evidence="3" id="KW-0479">Metal-binding</keyword>
<dbReference type="EMBL" id="CAJOBH010020252">
    <property type="protein sequence ID" value="CAF4217176.1"/>
    <property type="molecule type" value="Genomic_DNA"/>
</dbReference>